<comment type="caution">
    <text evidence="1">The sequence shown here is derived from an EMBL/GenBank/DDBJ whole genome shotgun (WGS) entry which is preliminary data.</text>
</comment>
<evidence type="ECO:0000313" key="1">
    <source>
        <dbReference type="EMBL" id="MCP1999861.1"/>
    </source>
</evidence>
<keyword evidence="2" id="KW-1185">Reference proteome</keyword>
<evidence type="ECO:0000313" key="2">
    <source>
        <dbReference type="Proteomes" id="UP001205486"/>
    </source>
</evidence>
<name>A0ACC6AJL6_NITWI</name>
<reference evidence="1" key="1">
    <citation type="submission" date="2022-03" db="EMBL/GenBank/DDBJ databases">
        <title>Interactions between chemoautotrophic and heterotrophic bacteria.</title>
        <authorList>
            <person name="Santoro A."/>
        </authorList>
    </citation>
    <scope>NUCLEOTIDE SEQUENCE</scope>
    <source>
        <strain evidence="1">Nb-106</strain>
    </source>
</reference>
<dbReference type="Proteomes" id="UP001205486">
    <property type="component" value="Unassembled WGS sequence"/>
</dbReference>
<gene>
    <name evidence="1" type="ORF">J2S34_002309</name>
</gene>
<organism evidence="1 2">
    <name type="scientific">Nitrobacter winogradskyi</name>
    <name type="common">Nitrobacter agilis</name>
    <dbReference type="NCBI Taxonomy" id="913"/>
    <lineage>
        <taxon>Bacteria</taxon>
        <taxon>Pseudomonadati</taxon>
        <taxon>Pseudomonadota</taxon>
        <taxon>Alphaproteobacteria</taxon>
        <taxon>Hyphomicrobiales</taxon>
        <taxon>Nitrobacteraceae</taxon>
        <taxon>Nitrobacter</taxon>
    </lineage>
</organism>
<proteinExistence type="predicted"/>
<dbReference type="EMBL" id="JALJZS010000002">
    <property type="protein sequence ID" value="MCP1999861.1"/>
    <property type="molecule type" value="Genomic_DNA"/>
</dbReference>
<accession>A0ACC6AJL6</accession>
<sequence>MAPHQTESHLWVRDLVSRAYMIAGDVSRDVLLVAAAIAEGARAAVAINKAFLRRDGFCD</sequence>
<protein>
    <submittedName>
        <fullName evidence="1">Uncharacterized protein</fullName>
    </submittedName>
</protein>